<accession>A0A847SS79</accession>
<evidence type="ECO:0000313" key="2">
    <source>
        <dbReference type="EMBL" id="NLR80396.1"/>
    </source>
</evidence>
<feature type="signal peptide" evidence="1">
    <location>
        <begin position="1"/>
        <end position="25"/>
    </location>
</feature>
<gene>
    <name evidence="2" type="ORF">HGH91_17330</name>
</gene>
<dbReference type="EMBL" id="JABAHZ010000004">
    <property type="protein sequence ID" value="NLR80396.1"/>
    <property type="molecule type" value="Genomic_DNA"/>
</dbReference>
<reference evidence="2 3" key="1">
    <citation type="submission" date="2020-04" db="EMBL/GenBank/DDBJ databases">
        <authorList>
            <person name="Yin C."/>
        </authorList>
    </citation>
    <scope>NUCLEOTIDE SEQUENCE [LARGE SCALE GENOMIC DNA]</scope>
    <source>
        <strain evidence="2 3">Ak56</strain>
    </source>
</reference>
<comment type="caution">
    <text evidence="2">The sequence shown here is derived from an EMBL/GenBank/DDBJ whole genome shotgun (WGS) entry which is preliminary data.</text>
</comment>
<keyword evidence="1" id="KW-0732">Signal</keyword>
<evidence type="ECO:0000313" key="3">
    <source>
        <dbReference type="Proteomes" id="UP000552864"/>
    </source>
</evidence>
<name>A0A847SS79_9BACT</name>
<dbReference type="Proteomes" id="UP000552864">
    <property type="component" value="Unassembled WGS sequence"/>
</dbReference>
<sequence length="282" mass="30914">MINIHHYRNAVVRFFLIIMAAGSFAACNKPVTLPDITPKGQVNFYFAATAFLGGIKAGGNDGYLVLIDSRDTTYKPESDIFHSIYPFLHRVDLTPPAYPAGNSTWIKYMEISTGKHAIYLLDTSRTILDSAQLELAPAAPTMVFFGERHGIYQHIIANDAFTPADGKIGIRIVNLSPFNGSVYLAMNKVIPAALPVNTTYLDHTGFIPIDCTGPQTLSIKVYQPADSVQFLAHTSLDVVPGHAYTLVLNGYTDSDDRSYTDPRTGKTVNITTDFSISALKNF</sequence>
<keyword evidence="3" id="KW-1185">Reference proteome</keyword>
<evidence type="ECO:0000256" key="1">
    <source>
        <dbReference type="SAM" id="SignalP"/>
    </source>
</evidence>
<dbReference type="AlphaFoldDB" id="A0A847SS79"/>
<organism evidence="2 3">
    <name type="scientific">Chitinophaga eiseniae</name>
    <dbReference type="NCBI Taxonomy" id="634771"/>
    <lineage>
        <taxon>Bacteria</taxon>
        <taxon>Pseudomonadati</taxon>
        <taxon>Bacteroidota</taxon>
        <taxon>Chitinophagia</taxon>
        <taxon>Chitinophagales</taxon>
        <taxon>Chitinophagaceae</taxon>
        <taxon>Chitinophaga</taxon>
    </lineage>
</organism>
<feature type="chain" id="PRO_5032885352" evidence="1">
    <location>
        <begin position="26"/>
        <end position="282"/>
    </location>
</feature>
<dbReference type="RefSeq" id="WP_168740075.1">
    <property type="nucleotide sequence ID" value="NZ_JABAHZ010000004.1"/>
</dbReference>
<protein>
    <submittedName>
        <fullName evidence="2">DUF4397 domain-containing protein</fullName>
    </submittedName>
</protein>
<proteinExistence type="predicted"/>